<dbReference type="InterPro" id="IPR051604">
    <property type="entry name" value="Ergot_Alk_Oxidoreductase"/>
</dbReference>
<comment type="caution">
    <text evidence="2">The sequence shown here is derived from an EMBL/GenBank/DDBJ whole genome shotgun (WGS) entry which is preliminary data.</text>
</comment>
<dbReference type="EMBL" id="QQNA01000112">
    <property type="protein sequence ID" value="RDG37260.1"/>
    <property type="molecule type" value="Genomic_DNA"/>
</dbReference>
<evidence type="ECO:0000259" key="1">
    <source>
        <dbReference type="Pfam" id="PF13460"/>
    </source>
</evidence>
<feature type="domain" description="NAD(P)-binding" evidence="1">
    <location>
        <begin position="6"/>
        <end position="179"/>
    </location>
</feature>
<protein>
    <submittedName>
        <fullName evidence="2">NmrA family transcriptional regulator</fullName>
    </submittedName>
</protein>
<dbReference type="InterPro" id="IPR016040">
    <property type="entry name" value="NAD(P)-bd_dom"/>
</dbReference>
<proteinExistence type="predicted"/>
<reference evidence="2 3" key="1">
    <citation type="submission" date="2018-07" db="EMBL/GenBank/DDBJ databases">
        <title>Streptomyces species from bats.</title>
        <authorList>
            <person name="Dunlap C."/>
        </authorList>
    </citation>
    <scope>NUCLEOTIDE SEQUENCE [LARGE SCALE GENOMIC DNA]</scope>
    <source>
        <strain evidence="2 3">AC230</strain>
    </source>
</reference>
<dbReference type="InterPro" id="IPR036291">
    <property type="entry name" value="NAD(P)-bd_dom_sf"/>
</dbReference>
<organism evidence="2 3">
    <name type="scientific">Streptomyces corynorhini</name>
    <dbReference type="NCBI Taxonomy" id="2282652"/>
    <lineage>
        <taxon>Bacteria</taxon>
        <taxon>Bacillati</taxon>
        <taxon>Actinomycetota</taxon>
        <taxon>Actinomycetes</taxon>
        <taxon>Kitasatosporales</taxon>
        <taxon>Streptomycetaceae</taxon>
        <taxon>Streptomyces</taxon>
    </lineage>
</organism>
<evidence type="ECO:0000313" key="3">
    <source>
        <dbReference type="Proteomes" id="UP000253741"/>
    </source>
</evidence>
<dbReference type="SUPFAM" id="SSF51735">
    <property type="entry name" value="NAD(P)-binding Rossmann-fold domains"/>
    <property type="match status" value="1"/>
</dbReference>
<dbReference type="Gene3D" id="3.90.25.10">
    <property type="entry name" value="UDP-galactose 4-epimerase, domain 1"/>
    <property type="match status" value="1"/>
</dbReference>
<dbReference type="Proteomes" id="UP000253741">
    <property type="component" value="Unassembled WGS sequence"/>
</dbReference>
<dbReference type="PANTHER" id="PTHR43162:SF1">
    <property type="entry name" value="PRESTALK A DIFFERENTIATION PROTEIN A"/>
    <property type="match status" value="1"/>
</dbReference>
<accession>A0A370B631</accession>
<name>A0A370B631_9ACTN</name>
<sequence length="288" mass="30018">MFVVIGATGIVGREALDLLLAAGHEVAAVTRDPGAALPGGVRIVHGDPRATGQGGLTALPNGVEAVLLSTRAVGGAAAEVLALAEARGARRVVVLSSATVEHPAGHRRFADEFRAVEGAVRDSGLRWTFLRCADFAANALAWAPQIRATGVVRGAHGAAVTSPIHQRDIAEVAVRALVDREGAAHAGRAHLLTGPRPLDQRDKVRLIGEAVGRDLSFQELDPEQVRRAMLAQGLPEDVPERLLGSLADYARTPGPATDTVEKLLGRPARTFAAWAAENAAAFTAPARS</sequence>
<dbReference type="PANTHER" id="PTHR43162">
    <property type="match status" value="1"/>
</dbReference>
<dbReference type="Gene3D" id="3.40.50.720">
    <property type="entry name" value="NAD(P)-binding Rossmann-like Domain"/>
    <property type="match status" value="1"/>
</dbReference>
<dbReference type="AlphaFoldDB" id="A0A370B631"/>
<gene>
    <name evidence="2" type="ORF">DVH02_15620</name>
</gene>
<keyword evidence="3" id="KW-1185">Reference proteome</keyword>
<dbReference type="OrthoDB" id="116343at2"/>
<dbReference type="Pfam" id="PF13460">
    <property type="entry name" value="NAD_binding_10"/>
    <property type="match status" value="1"/>
</dbReference>
<evidence type="ECO:0000313" key="2">
    <source>
        <dbReference type="EMBL" id="RDG37260.1"/>
    </source>
</evidence>
<dbReference type="RefSeq" id="WP_114624421.1">
    <property type="nucleotide sequence ID" value="NZ_QQNA01000112.1"/>
</dbReference>